<dbReference type="GO" id="GO:0005737">
    <property type="term" value="C:cytoplasm"/>
    <property type="evidence" value="ECO:0007669"/>
    <property type="project" value="TreeGrafter"/>
</dbReference>
<dbReference type="InterPro" id="IPR016181">
    <property type="entry name" value="Acyl_CoA_acyltransferase"/>
</dbReference>
<dbReference type="SUPFAM" id="SSF55729">
    <property type="entry name" value="Acyl-CoA N-acyltransferases (Nat)"/>
    <property type="match status" value="1"/>
</dbReference>
<comment type="similarity">
    <text evidence="3">Belongs to the acetyltransferase family. RimJ subfamily.</text>
</comment>
<dbReference type="InterPro" id="IPR000182">
    <property type="entry name" value="GNAT_dom"/>
</dbReference>
<sequence length="168" mass="18734">MQVAIAIWTEADLPLLHLSNAPEMVEHLGGPETEEQVKDRHRRYVALNGRDDGQMFSIVLQPGGEAVGTTGYWENVWQDETICETGWGAFPPYRGRGIAAAAVSAVIARVREAGRHRYLHAFPSTDNPASNAICRKLGFVFLGETAFEYPKGSFMHCNAWRFDLRGEQ</sequence>
<reference evidence="5 6" key="1">
    <citation type="submission" date="2020-08" db="EMBL/GenBank/DDBJ databases">
        <title>Cohnella phylogeny.</title>
        <authorList>
            <person name="Dunlap C."/>
        </authorList>
    </citation>
    <scope>NUCLEOTIDE SEQUENCE [LARGE SCALE GENOMIC DNA]</scope>
    <source>
        <strain evidence="5 6">DSM 28246</strain>
    </source>
</reference>
<dbReference type="PANTHER" id="PTHR43792:SF8">
    <property type="entry name" value="[RIBOSOMAL PROTEIN US5]-ALANINE N-ACETYLTRANSFERASE"/>
    <property type="match status" value="1"/>
</dbReference>
<dbReference type="PROSITE" id="PS51186">
    <property type="entry name" value="GNAT"/>
    <property type="match status" value="1"/>
</dbReference>
<evidence type="ECO:0000259" key="4">
    <source>
        <dbReference type="PROSITE" id="PS51186"/>
    </source>
</evidence>
<dbReference type="PANTHER" id="PTHR43792">
    <property type="entry name" value="GNAT FAMILY, PUTATIVE (AFU_ORTHOLOGUE AFUA_3G00765)-RELATED-RELATED"/>
    <property type="match status" value="1"/>
</dbReference>
<name>A0A7X0VJH2_9BACL</name>
<accession>A0A7X0VJH2</accession>
<gene>
    <name evidence="5" type="ORF">H7C19_28915</name>
</gene>
<keyword evidence="6" id="KW-1185">Reference proteome</keyword>
<keyword evidence="1 5" id="KW-0808">Transferase</keyword>
<protein>
    <submittedName>
        <fullName evidence="5">GNAT family N-acetyltransferase</fullName>
    </submittedName>
</protein>
<proteinExistence type="inferred from homology"/>
<evidence type="ECO:0000256" key="3">
    <source>
        <dbReference type="ARBA" id="ARBA00038502"/>
    </source>
</evidence>
<dbReference type="AlphaFoldDB" id="A0A7X0VJH2"/>
<keyword evidence="2" id="KW-0012">Acyltransferase</keyword>
<dbReference type="EMBL" id="JACJVP010000051">
    <property type="protein sequence ID" value="MBB6674709.1"/>
    <property type="molecule type" value="Genomic_DNA"/>
</dbReference>
<evidence type="ECO:0000256" key="1">
    <source>
        <dbReference type="ARBA" id="ARBA00022679"/>
    </source>
</evidence>
<comment type="caution">
    <text evidence="5">The sequence shown here is derived from an EMBL/GenBank/DDBJ whole genome shotgun (WGS) entry which is preliminary data.</text>
</comment>
<evidence type="ECO:0000256" key="2">
    <source>
        <dbReference type="ARBA" id="ARBA00023315"/>
    </source>
</evidence>
<dbReference type="Proteomes" id="UP000547209">
    <property type="component" value="Unassembled WGS sequence"/>
</dbReference>
<dbReference type="GO" id="GO:0008999">
    <property type="term" value="F:protein-N-terminal-alanine acetyltransferase activity"/>
    <property type="evidence" value="ECO:0007669"/>
    <property type="project" value="TreeGrafter"/>
</dbReference>
<evidence type="ECO:0000313" key="6">
    <source>
        <dbReference type="Proteomes" id="UP000547209"/>
    </source>
</evidence>
<dbReference type="Gene3D" id="3.40.630.30">
    <property type="match status" value="1"/>
</dbReference>
<evidence type="ECO:0000313" key="5">
    <source>
        <dbReference type="EMBL" id="MBB6674709.1"/>
    </source>
</evidence>
<feature type="domain" description="N-acetyltransferase" evidence="4">
    <location>
        <begin position="3"/>
        <end position="160"/>
    </location>
</feature>
<dbReference type="InterPro" id="IPR051531">
    <property type="entry name" value="N-acetyltransferase"/>
</dbReference>
<organism evidence="5 6">
    <name type="scientific">Cohnella nanjingensis</name>
    <dbReference type="NCBI Taxonomy" id="1387779"/>
    <lineage>
        <taxon>Bacteria</taxon>
        <taxon>Bacillati</taxon>
        <taxon>Bacillota</taxon>
        <taxon>Bacilli</taxon>
        <taxon>Bacillales</taxon>
        <taxon>Paenibacillaceae</taxon>
        <taxon>Cohnella</taxon>
    </lineage>
</organism>
<dbReference type="Pfam" id="PF13302">
    <property type="entry name" value="Acetyltransf_3"/>
    <property type="match status" value="1"/>
</dbReference>